<dbReference type="PANTHER" id="PTHR43677:SF11">
    <property type="entry name" value="ZINC-CONTAINING ALCOHOL DEHYDROGENASE"/>
    <property type="match status" value="1"/>
</dbReference>
<dbReference type="InterPro" id="IPR011032">
    <property type="entry name" value="GroES-like_sf"/>
</dbReference>
<dbReference type="RefSeq" id="WP_034895384.1">
    <property type="nucleotide sequence ID" value="NZ_JRUQ01000045.1"/>
</dbReference>
<dbReference type="PANTHER" id="PTHR43677">
    <property type="entry name" value="SHORT-CHAIN DEHYDROGENASE/REDUCTASE"/>
    <property type="match status" value="1"/>
</dbReference>
<sequence>MKAAFVTQAGQLPIYGDFAEPVASEQGERVLVRAAALSHLVKNRASGKHYSASGQYPFIVGIDGVGTREDGQRVYFFQPVAPYGSMAEQTLVPASRCIELTDELDDITAAGIANPGMSSWAALTERASLQIGETVLINGATGISGRLAVQIARYLGAKKIIATGRNPEALKQLSLLGVDTIIALTQEEEVLNDQFREAFRQGVDVVIDYLWGKTAEQLLAAAAQTAEEGQPLRFVQVGSMGGGEIALPGAVLRSKAIALMGSGLGSVTTDGLLKTLKGLLNATASAGFTLATHEVPLSQVTEVWQQNDSASRTVFTL</sequence>
<evidence type="ECO:0000259" key="1">
    <source>
        <dbReference type="SMART" id="SM00829"/>
    </source>
</evidence>
<dbReference type="AlphaFoldDB" id="A0A0A3YYH3"/>
<dbReference type="InterPro" id="IPR036291">
    <property type="entry name" value="NAD(P)-bd_dom_sf"/>
</dbReference>
<dbReference type="SUPFAM" id="SSF51735">
    <property type="entry name" value="NAD(P)-binding Rossmann-fold domains"/>
    <property type="match status" value="1"/>
</dbReference>
<gene>
    <name evidence="2" type="ORF">NG99_16765</name>
</gene>
<dbReference type="GO" id="GO:0016491">
    <property type="term" value="F:oxidoreductase activity"/>
    <property type="evidence" value="ECO:0007669"/>
    <property type="project" value="InterPro"/>
</dbReference>
<dbReference type="OrthoDB" id="9787435at2"/>
<feature type="domain" description="Enoyl reductase (ER)" evidence="1">
    <location>
        <begin position="16"/>
        <end position="264"/>
    </location>
</feature>
<reference evidence="2 3" key="1">
    <citation type="submission" date="2014-10" db="EMBL/GenBank/DDBJ databases">
        <title>Genome sequence of Erwinia typographi M043b.</title>
        <authorList>
            <person name="Chan K.-G."/>
            <person name="Tan W.-S."/>
        </authorList>
    </citation>
    <scope>NUCLEOTIDE SEQUENCE [LARGE SCALE GENOMIC DNA]</scope>
    <source>
        <strain evidence="2 3">M043b</strain>
    </source>
</reference>
<dbReference type="SUPFAM" id="SSF50129">
    <property type="entry name" value="GroES-like"/>
    <property type="match status" value="1"/>
</dbReference>
<dbReference type="Gene3D" id="3.90.180.10">
    <property type="entry name" value="Medium-chain alcohol dehydrogenases, catalytic domain"/>
    <property type="match status" value="1"/>
</dbReference>
<dbReference type="InterPro" id="IPR013149">
    <property type="entry name" value="ADH-like_C"/>
</dbReference>
<keyword evidence="3" id="KW-1185">Reference proteome</keyword>
<dbReference type="STRING" id="371042.NG99_16765"/>
<dbReference type="SMART" id="SM00829">
    <property type="entry name" value="PKS_ER"/>
    <property type="match status" value="1"/>
</dbReference>
<organism evidence="2 3">
    <name type="scientific">Erwinia typographi</name>
    <dbReference type="NCBI Taxonomy" id="371042"/>
    <lineage>
        <taxon>Bacteria</taxon>
        <taxon>Pseudomonadati</taxon>
        <taxon>Pseudomonadota</taxon>
        <taxon>Gammaproteobacteria</taxon>
        <taxon>Enterobacterales</taxon>
        <taxon>Erwiniaceae</taxon>
        <taxon>Erwinia</taxon>
    </lineage>
</organism>
<dbReference type="InterPro" id="IPR020843">
    <property type="entry name" value="ER"/>
</dbReference>
<evidence type="ECO:0000313" key="2">
    <source>
        <dbReference type="EMBL" id="KGT91665.1"/>
    </source>
</evidence>
<name>A0A0A3YYH3_9GAMM</name>
<dbReference type="Gene3D" id="3.40.50.720">
    <property type="entry name" value="NAD(P)-binding Rossmann-like Domain"/>
    <property type="match status" value="1"/>
</dbReference>
<protein>
    <submittedName>
        <fullName evidence="2">Alcohol dehydrogenase</fullName>
    </submittedName>
</protein>
<dbReference type="eggNOG" id="COG0604">
    <property type="taxonomic scope" value="Bacteria"/>
</dbReference>
<proteinExistence type="predicted"/>
<evidence type="ECO:0000313" key="3">
    <source>
        <dbReference type="Proteomes" id="UP000030351"/>
    </source>
</evidence>
<dbReference type="EMBL" id="JRUQ01000045">
    <property type="protein sequence ID" value="KGT91665.1"/>
    <property type="molecule type" value="Genomic_DNA"/>
</dbReference>
<comment type="caution">
    <text evidence="2">The sequence shown here is derived from an EMBL/GenBank/DDBJ whole genome shotgun (WGS) entry which is preliminary data.</text>
</comment>
<dbReference type="Proteomes" id="UP000030351">
    <property type="component" value="Unassembled WGS sequence"/>
</dbReference>
<accession>A0A0A3YYH3</accession>
<dbReference type="Pfam" id="PF00107">
    <property type="entry name" value="ADH_zinc_N"/>
    <property type="match status" value="1"/>
</dbReference>
<dbReference type="InterPro" id="IPR051397">
    <property type="entry name" value="Zn-ADH-like_protein"/>
</dbReference>